<keyword evidence="5" id="KW-1185">Reference proteome</keyword>
<dbReference type="GO" id="GO:0000160">
    <property type="term" value="P:phosphorelay signal transduction system"/>
    <property type="evidence" value="ECO:0007669"/>
    <property type="project" value="InterPro"/>
</dbReference>
<dbReference type="PROSITE" id="PS51833">
    <property type="entry name" value="HDOD"/>
    <property type="match status" value="1"/>
</dbReference>
<dbReference type="OrthoDB" id="5501247at2"/>
<dbReference type="AlphaFoldDB" id="A0A1H3ZNT0"/>
<evidence type="ECO:0000259" key="3">
    <source>
        <dbReference type="PROSITE" id="PS51833"/>
    </source>
</evidence>
<dbReference type="Pfam" id="PF00072">
    <property type="entry name" value="Response_reg"/>
    <property type="match status" value="1"/>
</dbReference>
<feature type="domain" description="Response regulatory" evidence="2">
    <location>
        <begin position="7"/>
        <end position="122"/>
    </location>
</feature>
<dbReference type="InterPro" id="IPR013976">
    <property type="entry name" value="HDOD"/>
</dbReference>
<name>A0A1H3ZNT0_9BACT</name>
<protein>
    <submittedName>
        <fullName evidence="4">HD-like signal output (HDOD) domain, no enzymatic activity</fullName>
    </submittedName>
</protein>
<dbReference type="EMBL" id="FNQN01000004">
    <property type="protein sequence ID" value="SEA24892.1"/>
    <property type="molecule type" value="Genomic_DNA"/>
</dbReference>
<dbReference type="SUPFAM" id="SSF52172">
    <property type="entry name" value="CheY-like"/>
    <property type="match status" value="1"/>
</dbReference>
<dbReference type="RefSeq" id="WP_092346480.1">
    <property type="nucleotide sequence ID" value="NZ_FNQN01000004.1"/>
</dbReference>
<dbReference type="PANTHER" id="PTHR33525">
    <property type="match status" value="1"/>
</dbReference>
<dbReference type="Pfam" id="PF08668">
    <property type="entry name" value="HDOD"/>
    <property type="match status" value="1"/>
</dbReference>
<feature type="domain" description="HDOD" evidence="3">
    <location>
        <begin position="145"/>
        <end position="345"/>
    </location>
</feature>
<dbReference type="InterPro" id="IPR001789">
    <property type="entry name" value="Sig_transdc_resp-reg_receiver"/>
</dbReference>
<dbReference type="PANTHER" id="PTHR33525:SF3">
    <property type="entry name" value="RIBONUCLEASE Y"/>
    <property type="match status" value="1"/>
</dbReference>
<dbReference type="InterPro" id="IPR011006">
    <property type="entry name" value="CheY-like_superfamily"/>
</dbReference>
<gene>
    <name evidence="4" type="ORF">SAMN05660420_01594</name>
</gene>
<evidence type="ECO:0000313" key="4">
    <source>
        <dbReference type="EMBL" id="SEA24892.1"/>
    </source>
</evidence>
<dbReference type="Proteomes" id="UP000199409">
    <property type="component" value="Unassembled WGS sequence"/>
</dbReference>
<reference evidence="4 5" key="1">
    <citation type="submission" date="2016-10" db="EMBL/GenBank/DDBJ databases">
        <authorList>
            <person name="de Groot N.N."/>
        </authorList>
    </citation>
    <scope>NUCLEOTIDE SEQUENCE [LARGE SCALE GENOMIC DNA]</scope>
    <source>
        <strain evidence="4 5">DSM 7343</strain>
    </source>
</reference>
<dbReference type="SMART" id="SM00448">
    <property type="entry name" value="REC"/>
    <property type="match status" value="1"/>
</dbReference>
<dbReference type="Gene3D" id="3.40.50.2300">
    <property type="match status" value="1"/>
</dbReference>
<accession>A0A1H3ZNT0</accession>
<feature type="modified residue" description="4-aspartylphosphate" evidence="1">
    <location>
        <position position="56"/>
    </location>
</feature>
<dbReference type="SUPFAM" id="SSF109604">
    <property type="entry name" value="HD-domain/PDEase-like"/>
    <property type="match status" value="1"/>
</dbReference>
<evidence type="ECO:0000313" key="5">
    <source>
        <dbReference type="Proteomes" id="UP000199409"/>
    </source>
</evidence>
<sequence length="412" mass="46395">MNQGIPTILFVDKNQHIRDQLQQLLHEETWVCQFISSAPEAMVFLENHRVDLIVCDTQTGNVDQFQLLTKVHKQYPAVVRIAMNGNNKQDNLVQTLSEGHPQQVIPKPWVDQEFKEIIRSAIRQSSLQKQHSPKFQALINSTTLLPALPESYTNVRSCIGEDEVDIERMAFFIGQDVAISSALLHWANSALFGQRFQVDTIKKAIIVLGTDIVENLVLAEAITQAIAQKLPKIEGFDLGQFKKHAMASAVLARLLIKSLFPSDIVQQDRAFVAGLLHDLGKLAAVSFFPTQFEAAITLAITRECPLPDAEVEIYGTQHAELGSFLAEWWTLPPFIVSAILWHHYPHETPMDKEVIIAAYVANLLSYQFGYGSNGETCPRVITEKYREKFYLSEEENEILRSETEKTVNALAS</sequence>
<organism evidence="4 5">
    <name type="scientific">Desulfuromusa kysingii</name>
    <dbReference type="NCBI Taxonomy" id="37625"/>
    <lineage>
        <taxon>Bacteria</taxon>
        <taxon>Pseudomonadati</taxon>
        <taxon>Thermodesulfobacteriota</taxon>
        <taxon>Desulfuromonadia</taxon>
        <taxon>Desulfuromonadales</taxon>
        <taxon>Geopsychrobacteraceae</taxon>
        <taxon>Desulfuromusa</taxon>
    </lineage>
</organism>
<dbReference type="PROSITE" id="PS50110">
    <property type="entry name" value="RESPONSE_REGULATORY"/>
    <property type="match status" value="1"/>
</dbReference>
<dbReference type="STRING" id="37625.SAMN05660420_01594"/>
<dbReference type="InterPro" id="IPR052340">
    <property type="entry name" value="RNase_Y/CdgJ"/>
</dbReference>
<evidence type="ECO:0000259" key="2">
    <source>
        <dbReference type="PROSITE" id="PS50110"/>
    </source>
</evidence>
<keyword evidence="1" id="KW-0597">Phosphoprotein</keyword>
<dbReference type="Gene3D" id="1.10.3210.10">
    <property type="entry name" value="Hypothetical protein af1432"/>
    <property type="match status" value="1"/>
</dbReference>
<proteinExistence type="predicted"/>
<evidence type="ECO:0000256" key="1">
    <source>
        <dbReference type="PROSITE-ProRule" id="PRU00169"/>
    </source>
</evidence>